<proteinExistence type="predicted"/>
<name>A0ABR4ATE0_9LECA</name>
<evidence type="ECO:0000313" key="3">
    <source>
        <dbReference type="Proteomes" id="UP001590951"/>
    </source>
</evidence>
<keyword evidence="3" id="KW-1185">Reference proteome</keyword>
<reference evidence="2 3" key="1">
    <citation type="submission" date="2024-09" db="EMBL/GenBank/DDBJ databases">
        <title>Rethinking Asexuality: The Enigmatic Case of Functional Sexual Genes in Lepraria (Stereocaulaceae).</title>
        <authorList>
            <person name="Doellman M."/>
            <person name="Sun Y."/>
            <person name="Barcenas-Pena A."/>
            <person name="Lumbsch H.T."/>
            <person name="Grewe F."/>
        </authorList>
    </citation>
    <scope>NUCLEOTIDE SEQUENCE [LARGE SCALE GENOMIC DNA]</scope>
    <source>
        <strain evidence="2 3">Grewe 0041</strain>
    </source>
</reference>
<dbReference type="EMBL" id="JBHFEH010000075">
    <property type="protein sequence ID" value="KAL2048958.1"/>
    <property type="molecule type" value="Genomic_DNA"/>
</dbReference>
<organism evidence="2 3">
    <name type="scientific">Lepraria finkii</name>
    <dbReference type="NCBI Taxonomy" id="1340010"/>
    <lineage>
        <taxon>Eukaryota</taxon>
        <taxon>Fungi</taxon>
        <taxon>Dikarya</taxon>
        <taxon>Ascomycota</taxon>
        <taxon>Pezizomycotina</taxon>
        <taxon>Lecanoromycetes</taxon>
        <taxon>OSLEUM clade</taxon>
        <taxon>Lecanoromycetidae</taxon>
        <taxon>Lecanorales</taxon>
        <taxon>Lecanorineae</taxon>
        <taxon>Stereocaulaceae</taxon>
        <taxon>Lepraria</taxon>
    </lineage>
</organism>
<gene>
    <name evidence="2" type="ORF">ABVK25_010811</name>
</gene>
<evidence type="ECO:0000256" key="1">
    <source>
        <dbReference type="SAM" id="MobiDB-lite"/>
    </source>
</evidence>
<feature type="region of interest" description="Disordered" evidence="1">
    <location>
        <begin position="1"/>
        <end position="24"/>
    </location>
</feature>
<dbReference type="Proteomes" id="UP001590951">
    <property type="component" value="Unassembled WGS sequence"/>
</dbReference>
<evidence type="ECO:0000313" key="2">
    <source>
        <dbReference type="EMBL" id="KAL2048958.1"/>
    </source>
</evidence>
<accession>A0ABR4ATE0</accession>
<protein>
    <submittedName>
        <fullName evidence="2">Uncharacterized protein</fullName>
    </submittedName>
</protein>
<sequence>MALEWKEQTPSTRPAADSKPIPVPWQTPEYNDEATLLHLRFYNPKAKWADIGAMFNSIVPPNRQRTTHSIASKGYSLVRADNGATAYNGTTGYNGEMSSNSHFVPTNVMESQSNEDIYNKSTVLPYQPWQDPTEHMEMLGSSYGMVDVDGYTSIIAEEMETLEFAKQMALEAASGTSKKI</sequence>
<comment type="caution">
    <text evidence="2">The sequence shown here is derived from an EMBL/GenBank/DDBJ whole genome shotgun (WGS) entry which is preliminary data.</text>
</comment>